<dbReference type="InterPro" id="IPR051144">
    <property type="entry name" value="Formin_homology_domain"/>
</dbReference>
<sequence>CSPSPLIIVFNKFFDLFGGQGRNADALALYFGEDPARCPFEQVTSTLLNFVRLFRKAHEENVKEAEAEQKKAEKEAETEKIRESRKRNSQGSVS</sequence>
<dbReference type="Gene3D" id="1.20.58.2220">
    <property type="entry name" value="Formin, FH2 domain"/>
    <property type="match status" value="1"/>
</dbReference>
<dbReference type="RefSeq" id="XP_040937497.1">
    <property type="nucleotide sequence ID" value="XM_041081563.1"/>
</dbReference>
<feature type="non-terminal residue" evidence="3">
    <location>
        <position position="1"/>
    </location>
</feature>
<evidence type="ECO:0000313" key="2">
    <source>
        <dbReference type="Proteomes" id="UP000818029"/>
    </source>
</evidence>
<organism evidence="2 3">
    <name type="scientific">Gossypium hirsutum</name>
    <name type="common">Upland cotton</name>
    <name type="synonym">Gossypium mexicanum</name>
    <dbReference type="NCBI Taxonomy" id="3635"/>
    <lineage>
        <taxon>Eukaryota</taxon>
        <taxon>Viridiplantae</taxon>
        <taxon>Streptophyta</taxon>
        <taxon>Embryophyta</taxon>
        <taxon>Tracheophyta</taxon>
        <taxon>Spermatophyta</taxon>
        <taxon>Magnoliopsida</taxon>
        <taxon>eudicotyledons</taxon>
        <taxon>Gunneridae</taxon>
        <taxon>Pentapetalae</taxon>
        <taxon>rosids</taxon>
        <taxon>malvids</taxon>
        <taxon>Malvales</taxon>
        <taxon>Malvaceae</taxon>
        <taxon>Malvoideae</taxon>
        <taxon>Gossypium</taxon>
    </lineage>
</organism>
<reference evidence="2" key="1">
    <citation type="journal article" date="2020" name="Nat. Genet.">
        <title>Genomic diversifications of five Gossypium allopolyploid species and their impact on cotton improvement.</title>
        <authorList>
            <person name="Chen Z.J."/>
            <person name="Sreedasyam A."/>
            <person name="Ando A."/>
            <person name="Song Q."/>
            <person name="De Santiago L.M."/>
            <person name="Hulse-Kemp A.M."/>
            <person name="Ding M."/>
            <person name="Ye W."/>
            <person name="Kirkbride R.C."/>
            <person name="Jenkins J."/>
            <person name="Plott C."/>
            <person name="Lovell J."/>
            <person name="Lin Y.M."/>
            <person name="Vaughn R."/>
            <person name="Liu B."/>
            <person name="Simpson S."/>
            <person name="Scheffler B.E."/>
            <person name="Wen L."/>
            <person name="Saski C.A."/>
            <person name="Grover C.E."/>
            <person name="Hu G."/>
            <person name="Conover J.L."/>
            <person name="Carlson J.W."/>
            <person name="Shu S."/>
            <person name="Boston L.B."/>
            <person name="Williams M."/>
            <person name="Peterson D.G."/>
            <person name="McGee K."/>
            <person name="Jones D.C."/>
            <person name="Wendel J.F."/>
            <person name="Stelly D.M."/>
            <person name="Grimwood J."/>
            <person name="Schmutz J."/>
        </authorList>
    </citation>
    <scope>NUCLEOTIDE SEQUENCE [LARGE SCALE GENOMIC DNA]</scope>
    <source>
        <strain evidence="2">cv. TM-1</strain>
    </source>
</reference>
<keyword evidence="2" id="KW-1185">Reference proteome</keyword>
<feature type="compositionally biased region" description="Basic and acidic residues" evidence="1">
    <location>
        <begin position="62"/>
        <end position="82"/>
    </location>
</feature>
<dbReference type="GeneID" id="121209844"/>
<gene>
    <name evidence="3" type="primary">LOC121209844</name>
</gene>
<dbReference type="Proteomes" id="UP000818029">
    <property type="component" value="Chromosome A11"/>
</dbReference>
<proteinExistence type="predicted"/>
<accession>A0ABM2Z463</accession>
<evidence type="ECO:0000313" key="3">
    <source>
        <dbReference type="RefSeq" id="XP_040937497.1"/>
    </source>
</evidence>
<dbReference type="PANTHER" id="PTHR45733">
    <property type="entry name" value="FORMIN-J"/>
    <property type="match status" value="1"/>
</dbReference>
<dbReference type="PANTHER" id="PTHR45733:SF10">
    <property type="entry name" value="FORMIN-LIKE PROTEIN 15A-RELATED"/>
    <property type="match status" value="1"/>
</dbReference>
<name>A0ABM2Z463_GOSHI</name>
<protein>
    <submittedName>
        <fullName evidence="3">Formin-like protein 20</fullName>
    </submittedName>
</protein>
<dbReference type="InterPro" id="IPR042201">
    <property type="entry name" value="FH2_Formin_sf"/>
</dbReference>
<dbReference type="SUPFAM" id="SSF101447">
    <property type="entry name" value="Formin homology 2 domain (FH2 domain)"/>
    <property type="match status" value="1"/>
</dbReference>
<evidence type="ECO:0000256" key="1">
    <source>
        <dbReference type="SAM" id="MobiDB-lite"/>
    </source>
</evidence>
<reference evidence="3" key="2">
    <citation type="submission" date="2025-08" db="UniProtKB">
        <authorList>
            <consortium name="RefSeq"/>
        </authorList>
    </citation>
    <scope>IDENTIFICATION</scope>
</reference>
<feature type="region of interest" description="Disordered" evidence="1">
    <location>
        <begin position="62"/>
        <end position="94"/>
    </location>
</feature>